<evidence type="ECO:0000313" key="2">
    <source>
        <dbReference type="Proteomes" id="UP000000628"/>
    </source>
</evidence>
<gene>
    <name evidence="1" type="ordered locus">Jden_0884</name>
</gene>
<protein>
    <submittedName>
        <fullName evidence="1">Uncharacterized protein</fullName>
    </submittedName>
</protein>
<dbReference type="InterPro" id="IPR018561">
    <property type="entry name" value="AosR"/>
</dbReference>
<accession>C7R2H5</accession>
<dbReference type="Pfam" id="PF09438">
    <property type="entry name" value="DUF2017"/>
    <property type="match status" value="1"/>
</dbReference>
<keyword evidence="2" id="KW-1185">Reference proteome</keyword>
<dbReference type="EMBL" id="CP001706">
    <property type="protein sequence ID" value="ACV08546.1"/>
    <property type="molecule type" value="Genomic_DNA"/>
</dbReference>
<dbReference type="KEGG" id="jde:Jden_0884"/>
<dbReference type="Proteomes" id="UP000000628">
    <property type="component" value="Chromosome"/>
</dbReference>
<dbReference type="OrthoDB" id="3268479at2"/>
<dbReference type="AlphaFoldDB" id="C7R2H5"/>
<name>C7R2H5_JONDD</name>
<sequence length="231" mass="25635">MAHPFVLSPFDGDAYLAYLTTGERFYLVQVAGEVIELLGQDHMADSSDEEEQQDVSGAPKVRVPDLPQLNRVLAGLSGEPFIDVPTDPAVRRLVPDASLDPEVAAEFRKFTDGDIREAKVSRLVAFAGQLMEAEPSSDEDKHVEWAVTRADCADVAMTLTDMRLVLAERLDLVDDEASDALGDFLMEQQDIDDLDPDDERRYVLGMLYMLCGYLQESLVECMLSDDRTVGE</sequence>
<organism evidence="1 2">
    <name type="scientific">Jonesia denitrificans (strain ATCC 14870 / DSM 20603 / BCRC 15368 / CIP 55.134 / JCM 11481 / NBRC 15587 / NCTC 10816 / Prevot 55134)</name>
    <name type="common">Listeria denitrificans</name>
    <dbReference type="NCBI Taxonomy" id="471856"/>
    <lineage>
        <taxon>Bacteria</taxon>
        <taxon>Bacillati</taxon>
        <taxon>Actinomycetota</taxon>
        <taxon>Actinomycetes</taxon>
        <taxon>Micrococcales</taxon>
        <taxon>Jonesiaceae</taxon>
        <taxon>Jonesia</taxon>
    </lineage>
</organism>
<dbReference type="STRING" id="471856.Jden_0884"/>
<proteinExistence type="predicted"/>
<evidence type="ECO:0000313" key="1">
    <source>
        <dbReference type="EMBL" id="ACV08546.1"/>
    </source>
</evidence>
<dbReference type="HOGENOM" id="CLU_087287_2_0_11"/>
<dbReference type="RefSeq" id="WP_015771174.1">
    <property type="nucleotide sequence ID" value="NC_013174.1"/>
</dbReference>
<reference evidence="1 2" key="1">
    <citation type="journal article" date="2009" name="Stand. Genomic Sci.">
        <title>Complete genome sequence of Jonesia denitrificans type strain (Prevot 55134).</title>
        <authorList>
            <person name="Pukall R."/>
            <person name="Gehrich-Schroter G."/>
            <person name="Lapidus A."/>
            <person name="Nolan M."/>
            <person name="Glavina Del Rio T."/>
            <person name="Lucas S."/>
            <person name="Chen F."/>
            <person name="Tice H."/>
            <person name="Pitluck S."/>
            <person name="Cheng J.F."/>
            <person name="Copeland A."/>
            <person name="Saunders E."/>
            <person name="Brettin T."/>
            <person name="Detter J.C."/>
            <person name="Bruce D."/>
            <person name="Goodwin L."/>
            <person name="Pati A."/>
            <person name="Ivanova N."/>
            <person name="Mavromatis K."/>
            <person name="Ovchinnikova G."/>
            <person name="Chen A."/>
            <person name="Palaniappan K."/>
            <person name="Land M."/>
            <person name="Hauser L."/>
            <person name="Chang Y.J."/>
            <person name="Jeffries C.D."/>
            <person name="Chain P."/>
            <person name="Goker M."/>
            <person name="Bristow J."/>
            <person name="Eisen J.A."/>
            <person name="Markowitz V."/>
            <person name="Hugenholtz P."/>
            <person name="Kyrpides N.C."/>
            <person name="Klenk H.P."/>
            <person name="Han C."/>
        </authorList>
    </citation>
    <scope>NUCLEOTIDE SEQUENCE [LARGE SCALE GENOMIC DNA]</scope>
    <source>
        <strain evidence="2">ATCC 14870 / DSM 20603 / BCRC 15368 / CIP 55.134 / JCM 11481 / NBRC 15587 / NCTC 10816 / Prevot 55134</strain>
    </source>
</reference>